<dbReference type="EMBL" id="PFLX01000006">
    <property type="protein sequence ID" value="PIY91050.1"/>
    <property type="molecule type" value="Genomic_DNA"/>
</dbReference>
<sequence length="68" mass="8849">MKLWDYNLPKNWRPQTERQWLWYLERKINYDDWRGLKKEIIKKYFKKLKKRLDPGKRMMLDFFFKKYG</sequence>
<comment type="caution">
    <text evidence="1">The sequence shown here is derived from an EMBL/GenBank/DDBJ whole genome shotgun (WGS) entry which is preliminary data.</text>
</comment>
<accession>A0A2M7R8C4</accession>
<dbReference type="Proteomes" id="UP000230055">
    <property type="component" value="Unassembled WGS sequence"/>
</dbReference>
<gene>
    <name evidence="1" type="ORF">COY72_00225</name>
</gene>
<evidence type="ECO:0000313" key="2">
    <source>
        <dbReference type="Proteomes" id="UP000230055"/>
    </source>
</evidence>
<dbReference type="AlphaFoldDB" id="A0A2M7R8C4"/>
<protein>
    <submittedName>
        <fullName evidence="1">Uncharacterized protein</fullName>
    </submittedName>
</protein>
<name>A0A2M7R8C4_9BACT</name>
<organism evidence="1 2">
    <name type="scientific">Candidatus Nealsonbacteria bacterium CG_4_10_14_0_8_um_filter_35_10</name>
    <dbReference type="NCBI Taxonomy" id="1974683"/>
    <lineage>
        <taxon>Bacteria</taxon>
        <taxon>Candidatus Nealsoniibacteriota</taxon>
    </lineage>
</organism>
<proteinExistence type="predicted"/>
<reference evidence="2" key="1">
    <citation type="submission" date="2017-09" db="EMBL/GenBank/DDBJ databases">
        <title>Depth-based differentiation of microbial function through sediment-hosted aquifers and enrichment of novel symbionts in the deep terrestrial subsurface.</title>
        <authorList>
            <person name="Probst A.J."/>
            <person name="Ladd B."/>
            <person name="Jarett J.K."/>
            <person name="Geller-Mcgrath D.E."/>
            <person name="Sieber C.M.K."/>
            <person name="Emerson J.B."/>
            <person name="Anantharaman K."/>
            <person name="Thomas B.C."/>
            <person name="Malmstrom R."/>
            <person name="Stieglmeier M."/>
            <person name="Klingl A."/>
            <person name="Woyke T."/>
            <person name="Ryan C.M."/>
            <person name="Banfield J.F."/>
        </authorList>
    </citation>
    <scope>NUCLEOTIDE SEQUENCE [LARGE SCALE GENOMIC DNA]</scope>
</reference>
<evidence type="ECO:0000313" key="1">
    <source>
        <dbReference type="EMBL" id="PIY91050.1"/>
    </source>
</evidence>